<proteinExistence type="predicted"/>
<sequence length="115" mass="12924">MHIAYTLENMHLAKVLLIKLRGIEVNGDDDPRIAQVYLSAAERSLRKAVLVFVHGFAAHMGCYDDMHPHFAQPGITVFAHDISELGRTALDGRHPSVDEYYEKRSCRHAPDPSTI</sequence>
<dbReference type="Proteomes" id="UP000184267">
    <property type="component" value="Unassembled WGS sequence"/>
</dbReference>
<accession>A0A1M2VXZ7</accession>
<organism evidence="2 3">
    <name type="scientific">Trametes pubescens</name>
    <name type="common">White-rot fungus</name>
    <dbReference type="NCBI Taxonomy" id="154538"/>
    <lineage>
        <taxon>Eukaryota</taxon>
        <taxon>Fungi</taxon>
        <taxon>Dikarya</taxon>
        <taxon>Basidiomycota</taxon>
        <taxon>Agaricomycotina</taxon>
        <taxon>Agaricomycetes</taxon>
        <taxon>Polyporales</taxon>
        <taxon>Polyporaceae</taxon>
        <taxon>Trametes</taxon>
    </lineage>
</organism>
<evidence type="ECO:0000313" key="2">
    <source>
        <dbReference type="EMBL" id="OJT12465.1"/>
    </source>
</evidence>
<dbReference type="SUPFAM" id="SSF53474">
    <property type="entry name" value="alpha/beta-Hydrolases"/>
    <property type="match status" value="1"/>
</dbReference>
<feature type="domain" description="Serine aminopeptidase S33" evidence="1">
    <location>
        <begin position="47"/>
        <end position="101"/>
    </location>
</feature>
<gene>
    <name evidence="2" type="ORF">TRAPUB_10991</name>
</gene>
<dbReference type="AlphaFoldDB" id="A0A1M2VXZ7"/>
<dbReference type="OrthoDB" id="3270558at2759"/>
<evidence type="ECO:0000259" key="1">
    <source>
        <dbReference type="Pfam" id="PF12146"/>
    </source>
</evidence>
<dbReference type="EMBL" id="MNAD01000486">
    <property type="protein sequence ID" value="OJT12465.1"/>
    <property type="molecule type" value="Genomic_DNA"/>
</dbReference>
<evidence type="ECO:0000313" key="3">
    <source>
        <dbReference type="Proteomes" id="UP000184267"/>
    </source>
</evidence>
<keyword evidence="3" id="KW-1185">Reference proteome</keyword>
<name>A0A1M2VXZ7_TRAPU</name>
<dbReference type="InterPro" id="IPR022742">
    <property type="entry name" value="Hydrolase_4"/>
</dbReference>
<dbReference type="Pfam" id="PF12146">
    <property type="entry name" value="Hydrolase_4"/>
    <property type="match status" value="1"/>
</dbReference>
<dbReference type="Gene3D" id="3.40.50.1820">
    <property type="entry name" value="alpha/beta hydrolase"/>
    <property type="match status" value="1"/>
</dbReference>
<protein>
    <recommendedName>
        <fullName evidence="1">Serine aminopeptidase S33 domain-containing protein</fullName>
    </recommendedName>
</protein>
<dbReference type="InterPro" id="IPR029058">
    <property type="entry name" value="AB_hydrolase_fold"/>
</dbReference>
<reference evidence="2 3" key="1">
    <citation type="submission" date="2016-10" db="EMBL/GenBank/DDBJ databases">
        <title>Genome sequence of the basidiomycete white-rot fungus Trametes pubescens.</title>
        <authorList>
            <person name="Makela M.R."/>
            <person name="Granchi Z."/>
            <person name="Peng M."/>
            <person name="De Vries R.P."/>
            <person name="Grigoriev I."/>
            <person name="Riley R."/>
            <person name="Hilden K."/>
        </authorList>
    </citation>
    <scope>NUCLEOTIDE SEQUENCE [LARGE SCALE GENOMIC DNA]</scope>
    <source>
        <strain evidence="2 3">FBCC735</strain>
    </source>
</reference>
<comment type="caution">
    <text evidence="2">The sequence shown here is derived from an EMBL/GenBank/DDBJ whole genome shotgun (WGS) entry which is preliminary data.</text>
</comment>